<keyword evidence="2" id="KW-0645">Protease</keyword>
<evidence type="ECO:0000256" key="6">
    <source>
        <dbReference type="ARBA" id="ARBA00044538"/>
    </source>
</evidence>
<dbReference type="InterPro" id="IPR007422">
    <property type="entry name" value="Peptidase_Prp"/>
</dbReference>
<dbReference type="PANTHER" id="PTHR39178:SF1">
    <property type="entry name" value="RIBOSOMAL-PROCESSING CYSTEINE PROTEASE PRP"/>
    <property type="match status" value="1"/>
</dbReference>
<keyword evidence="8" id="KW-1185">Reference proteome</keyword>
<evidence type="ECO:0000256" key="4">
    <source>
        <dbReference type="ARBA" id="ARBA00022807"/>
    </source>
</evidence>
<dbReference type="Proteomes" id="UP001230005">
    <property type="component" value="Unassembled WGS sequence"/>
</dbReference>
<dbReference type="InterPro" id="IPR036764">
    <property type="entry name" value="Peptidase_Prp_sf"/>
</dbReference>
<keyword evidence="4" id="KW-0788">Thiol protease</keyword>
<organism evidence="7 8">
    <name type="scientific">Evansella vedderi</name>
    <dbReference type="NCBI Taxonomy" id="38282"/>
    <lineage>
        <taxon>Bacteria</taxon>
        <taxon>Bacillati</taxon>
        <taxon>Bacillota</taxon>
        <taxon>Bacilli</taxon>
        <taxon>Bacillales</taxon>
        <taxon>Bacillaceae</taxon>
        <taxon>Evansella</taxon>
    </lineage>
</organism>
<comment type="similarity">
    <text evidence="5">Belongs to the Prp family.</text>
</comment>
<dbReference type="RefSeq" id="WP_307328774.1">
    <property type="nucleotide sequence ID" value="NZ_JAUSUG010000017.1"/>
</dbReference>
<dbReference type="EMBL" id="JAUSUG010000017">
    <property type="protein sequence ID" value="MDQ0256523.1"/>
    <property type="molecule type" value="Genomic_DNA"/>
</dbReference>
<accession>A0ABU0A1E1</accession>
<gene>
    <name evidence="7" type="ORF">J2S74_003943</name>
</gene>
<dbReference type="Pfam" id="PF04327">
    <property type="entry name" value="Peptidase_Prp"/>
    <property type="match status" value="1"/>
</dbReference>
<evidence type="ECO:0000256" key="1">
    <source>
        <dbReference type="ARBA" id="ARBA00022517"/>
    </source>
</evidence>
<evidence type="ECO:0000256" key="5">
    <source>
        <dbReference type="ARBA" id="ARBA00044503"/>
    </source>
</evidence>
<reference evidence="7 8" key="1">
    <citation type="submission" date="2023-07" db="EMBL/GenBank/DDBJ databases">
        <title>Genomic Encyclopedia of Type Strains, Phase IV (KMG-IV): sequencing the most valuable type-strain genomes for metagenomic binning, comparative biology and taxonomic classification.</title>
        <authorList>
            <person name="Goeker M."/>
        </authorList>
    </citation>
    <scope>NUCLEOTIDE SEQUENCE [LARGE SCALE GENOMIC DNA]</scope>
    <source>
        <strain evidence="7 8">DSM 9768</strain>
    </source>
</reference>
<evidence type="ECO:0000313" key="7">
    <source>
        <dbReference type="EMBL" id="MDQ0256523.1"/>
    </source>
</evidence>
<dbReference type="NCBIfam" id="NF011126">
    <property type="entry name" value="PRK14553.1-6"/>
    <property type="match status" value="1"/>
</dbReference>
<proteinExistence type="inferred from homology"/>
<keyword evidence="3" id="KW-0378">Hydrolase</keyword>
<dbReference type="CDD" id="cd16332">
    <property type="entry name" value="Prp-like"/>
    <property type="match status" value="1"/>
</dbReference>
<protein>
    <recommendedName>
        <fullName evidence="6">Ribosomal processing cysteine protease Prp</fullName>
    </recommendedName>
</protein>
<dbReference type="Gene3D" id="3.30.70.1490">
    <property type="entry name" value="Cysteine protease Prp"/>
    <property type="match status" value="1"/>
</dbReference>
<evidence type="ECO:0000256" key="2">
    <source>
        <dbReference type="ARBA" id="ARBA00022670"/>
    </source>
</evidence>
<comment type="caution">
    <text evidence="7">The sequence shown here is derived from an EMBL/GenBank/DDBJ whole genome shotgun (WGS) entry which is preliminary data.</text>
</comment>
<dbReference type="PANTHER" id="PTHR39178">
    <property type="entry name" value="HYPOTHETICAL RIBOSOME-ASSOCIATED PROTEIN"/>
    <property type="match status" value="1"/>
</dbReference>
<keyword evidence="1" id="KW-0690">Ribosome biogenesis</keyword>
<evidence type="ECO:0000313" key="8">
    <source>
        <dbReference type="Proteomes" id="UP001230005"/>
    </source>
</evidence>
<evidence type="ECO:0000256" key="3">
    <source>
        <dbReference type="ARBA" id="ARBA00022801"/>
    </source>
</evidence>
<name>A0ABU0A1E1_9BACI</name>
<sequence>MINVVFERNDDNTIHTFTMDGHAEFGPHGKDLVCAGASAVTFGAVNAIAEICNVHLEVDMEGEGGGFLRCRVPEKLQSDTYEKVQLLLEGLFYSLKTIEEQYGQFIRINS</sequence>
<dbReference type="SUPFAM" id="SSF118010">
    <property type="entry name" value="TM1457-like"/>
    <property type="match status" value="1"/>
</dbReference>